<reference evidence="1" key="1">
    <citation type="journal article" date="2020" name="Nature">
        <title>Giant virus diversity and host interactions through global metagenomics.</title>
        <authorList>
            <person name="Schulz F."/>
            <person name="Roux S."/>
            <person name="Paez-Espino D."/>
            <person name="Jungbluth S."/>
            <person name="Walsh D.A."/>
            <person name="Denef V.J."/>
            <person name="McMahon K.D."/>
            <person name="Konstantinidis K.T."/>
            <person name="Eloe-Fadrosh E.A."/>
            <person name="Kyrpides N.C."/>
            <person name="Woyke T."/>
        </authorList>
    </citation>
    <scope>NUCLEOTIDE SEQUENCE</scope>
    <source>
        <strain evidence="1">GVMAG-M-3300020523-10</strain>
    </source>
</reference>
<name>A0A6C0CBF1_9ZZZZ</name>
<organism evidence="1">
    <name type="scientific">viral metagenome</name>
    <dbReference type="NCBI Taxonomy" id="1070528"/>
    <lineage>
        <taxon>unclassified sequences</taxon>
        <taxon>metagenomes</taxon>
        <taxon>organismal metagenomes</taxon>
    </lineage>
</organism>
<dbReference type="AlphaFoldDB" id="A0A6C0CBF1"/>
<evidence type="ECO:0000313" key="1">
    <source>
        <dbReference type="EMBL" id="QHT01761.1"/>
    </source>
</evidence>
<proteinExistence type="predicted"/>
<dbReference type="Pfam" id="PF19064">
    <property type="entry name" value="DUF5760"/>
    <property type="match status" value="1"/>
</dbReference>
<accession>A0A6C0CBF1</accession>
<protein>
    <submittedName>
        <fullName evidence="1">Uncharacterized protein</fullName>
    </submittedName>
</protein>
<dbReference type="InterPro" id="IPR043918">
    <property type="entry name" value="DUF5760"/>
</dbReference>
<sequence>MSIEDKIKRWVVLDNQAKQLISQIQVLRDEKEELTNHLIEHFDNVNKKYPIINISDGKLHFIQVKQPNGLSYKFLEQCFIEYFSKNNNGLTANSATAYGITANSNSTIVTSLLDYIKSKRTYTINKTIKRVYN</sequence>
<dbReference type="EMBL" id="MN739380">
    <property type="protein sequence ID" value="QHT01761.1"/>
    <property type="molecule type" value="Genomic_DNA"/>
</dbReference>